<evidence type="ECO:0000256" key="6">
    <source>
        <dbReference type="ARBA" id="ARBA00023125"/>
    </source>
</evidence>
<dbReference type="STRING" id="37001.A0A1A9WDW3"/>
<sequence>MENVELLELSILQKCGEIFYDTLTASDVNVSFQCTFCRKTLIELNTFLQHLQSEHCKRPSIPIGTTEEFSLDSDKEEEEEEENESGEDEENEEQEIEKEETEEFLFATEEILVAAEEDINQYAIDKDEDTTYPFQSAETETTNDHISNESVHSKSQVVKRKHREYNCLLCDEAFMRAWELKQHLNTHDDSKVHKCEYCPASYFYKSNLTIHMRSHRPKEKTRKIEKLKERKVCHYCPRTFSTTTHRRRHERIHTGERPYVCEMCGRSFASSSDMSNHRSSQHLHERNFVCDICDKRFNRRSQLRIHKTNVHTAKPCIHVCTICNASFKGINELKTHINIHREKAYKCLECNKLFAHHSGLYIHQKIHKKHREWLTDT</sequence>
<organism evidence="11 12">
    <name type="scientific">Glossina brevipalpis</name>
    <dbReference type="NCBI Taxonomy" id="37001"/>
    <lineage>
        <taxon>Eukaryota</taxon>
        <taxon>Metazoa</taxon>
        <taxon>Ecdysozoa</taxon>
        <taxon>Arthropoda</taxon>
        <taxon>Hexapoda</taxon>
        <taxon>Insecta</taxon>
        <taxon>Pterygota</taxon>
        <taxon>Neoptera</taxon>
        <taxon>Endopterygota</taxon>
        <taxon>Diptera</taxon>
        <taxon>Brachycera</taxon>
        <taxon>Muscomorpha</taxon>
        <taxon>Hippoboscoidea</taxon>
        <taxon>Glossinidae</taxon>
        <taxon>Glossina</taxon>
    </lineage>
</organism>
<keyword evidence="2" id="KW-0479">Metal-binding</keyword>
<evidence type="ECO:0000256" key="3">
    <source>
        <dbReference type="ARBA" id="ARBA00022737"/>
    </source>
</evidence>
<dbReference type="InterPro" id="IPR036236">
    <property type="entry name" value="Znf_C2H2_sf"/>
</dbReference>
<proteinExistence type="predicted"/>
<dbReference type="FunFam" id="3.30.160.60:FF:000688">
    <property type="entry name" value="zinc finger protein 197 isoform X1"/>
    <property type="match status" value="1"/>
</dbReference>
<evidence type="ECO:0000256" key="5">
    <source>
        <dbReference type="ARBA" id="ARBA00022833"/>
    </source>
</evidence>
<dbReference type="GO" id="GO:0000978">
    <property type="term" value="F:RNA polymerase II cis-regulatory region sequence-specific DNA binding"/>
    <property type="evidence" value="ECO:0007669"/>
    <property type="project" value="TreeGrafter"/>
</dbReference>
<dbReference type="InterPro" id="IPR013087">
    <property type="entry name" value="Znf_C2H2_type"/>
</dbReference>
<dbReference type="Gene3D" id="3.30.160.60">
    <property type="entry name" value="Classic Zinc Finger"/>
    <property type="match status" value="6"/>
</dbReference>
<feature type="compositionally biased region" description="Acidic residues" evidence="9">
    <location>
        <begin position="69"/>
        <end position="101"/>
    </location>
</feature>
<dbReference type="PANTHER" id="PTHR24404:SF114">
    <property type="entry name" value="KLUMPFUSS, ISOFORM B-RELATED"/>
    <property type="match status" value="1"/>
</dbReference>
<evidence type="ECO:0000256" key="8">
    <source>
        <dbReference type="PROSITE-ProRule" id="PRU00042"/>
    </source>
</evidence>
<reference evidence="11" key="2">
    <citation type="submission" date="2020-05" db="UniProtKB">
        <authorList>
            <consortium name="EnsemblMetazoa"/>
        </authorList>
    </citation>
    <scope>IDENTIFICATION</scope>
    <source>
        <strain evidence="11">IAEA</strain>
    </source>
</reference>
<feature type="domain" description="C2H2-type" evidence="10">
    <location>
        <begin position="259"/>
        <end position="287"/>
    </location>
</feature>
<feature type="domain" description="C2H2-type" evidence="10">
    <location>
        <begin position="318"/>
        <end position="345"/>
    </location>
</feature>
<protein>
    <recommendedName>
        <fullName evidence="10">C2H2-type domain-containing protein</fullName>
    </recommendedName>
</protein>
<keyword evidence="4 8" id="KW-0863">Zinc-finger</keyword>
<dbReference type="Proteomes" id="UP000091820">
    <property type="component" value="Unassembled WGS sequence"/>
</dbReference>
<dbReference type="EnsemblMetazoa" id="GBRI015969-RA">
    <property type="protein sequence ID" value="GBRI015969-PA"/>
    <property type="gene ID" value="GBRI015969"/>
</dbReference>
<evidence type="ECO:0000256" key="9">
    <source>
        <dbReference type="SAM" id="MobiDB-lite"/>
    </source>
</evidence>
<dbReference type="Pfam" id="PF00096">
    <property type="entry name" value="zf-C2H2"/>
    <property type="match status" value="6"/>
</dbReference>
<comment type="subcellular location">
    <subcellularLocation>
        <location evidence="1">Nucleus</location>
    </subcellularLocation>
</comment>
<dbReference type="PANTHER" id="PTHR24404">
    <property type="entry name" value="ZINC FINGER PROTEIN"/>
    <property type="match status" value="1"/>
</dbReference>
<keyword evidence="5" id="KW-0862">Zinc</keyword>
<dbReference type="FunFam" id="3.30.160.60:FF:000065">
    <property type="entry name" value="B-cell CLL/lymphoma 6, member B"/>
    <property type="match status" value="1"/>
</dbReference>
<evidence type="ECO:0000259" key="10">
    <source>
        <dbReference type="PROSITE" id="PS50157"/>
    </source>
</evidence>
<keyword evidence="7" id="KW-0539">Nucleus</keyword>
<dbReference type="AlphaFoldDB" id="A0A1A9WDW3"/>
<feature type="domain" description="C2H2-type" evidence="10">
    <location>
        <begin position="231"/>
        <end position="258"/>
    </location>
</feature>
<feature type="domain" description="C2H2-type" evidence="10">
    <location>
        <begin position="345"/>
        <end position="372"/>
    </location>
</feature>
<dbReference type="GO" id="GO:0005634">
    <property type="term" value="C:nucleus"/>
    <property type="evidence" value="ECO:0007669"/>
    <property type="project" value="UniProtKB-SubCell"/>
</dbReference>
<evidence type="ECO:0000256" key="4">
    <source>
        <dbReference type="ARBA" id="ARBA00022771"/>
    </source>
</evidence>
<dbReference type="InterPro" id="IPR050589">
    <property type="entry name" value="Ikaros_C2H2-ZF"/>
</dbReference>
<feature type="domain" description="C2H2-type" evidence="10">
    <location>
        <begin position="193"/>
        <end position="220"/>
    </location>
</feature>
<evidence type="ECO:0000313" key="11">
    <source>
        <dbReference type="EnsemblMetazoa" id="GBRI015969-PA"/>
    </source>
</evidence>
<dbReference type="PROSITE" id="PS00028">
    <property type="entry name" value="ZINC_FINGER_C2H2_1"/>
    <property type="match status" value="7"/>
</dbReference>
<reference evidence="12" key="1">
    <citation type="submission" date="2014-03" db="EMBL/GenBank/DDBJ databases">
        <authorList>
            <person name="Aksoy S."/>
            <person name="Warren W."/>
            <person name="Wilson R.K."/>
        </authorList>
    </citation>
    <scope>NUCLEOTIDE SEQUENCE [LARGE SCALE GENOMIC DNA]</scope>
    <source>
        <strain evidence="12">IAEA</strain>
    </source>
</reference>
<dbReference type="SMART" id="SM00355">
    <property type="entry name" value="ZnF_C2H2"/>
    <property type="match status" value="8"/>
</dbReference>
<dbReference type="GO" id="GO:0006357">
    <property type="term" value="P:regulation of transcription by RNA polymerase II"/>
    <property type="evidence" value="ECO:0007669"/>
    <property type="project" value="TreeGrafter"/>
</dbReference>
<dbReference type="VEuPathDB" id="VectorBase:GBRI015969"/>
<dbReference type="GO" id="GO:0008270">
    <property type="term" value="F:zinc ion binding"/>
    <property type="evidence" value="ECO:0007669"/>
    <property type="project" value="UniProtKB-KW"/>
</dbReference>
<accession>A0A1A9WDW3</accession>
<evidence type="ECO:0000313" key="12">
    <source>
        <dbReference type="Proteomes" id="UP000091820"/>
    </source>
</evidence>
<name>A0A1A9WDW3_9MUSC</name>
<dbReference type="SUPFAM" id="SSF57667">
    <property type="entry name" value="beta-beta-alpha zinc fingers"/>
    <property type="match status" value="4"/>
</dbReference>
<dbReference type="PROSITE" id="PS50157">
    <property type="entry name" value="ZINC_FINGER_C2H2_2"/>
    <property type="match status" value="7"/>
</dbReference>
<keyword evidence="6" id="KW-0238">DNA-binding</keyword>
<feature type="domain" description="C2H2-type" evidence="10">
    <location>
        <begin position="165"/>
        <end position="192"/>
    </location>
</feature>
<dbReference type="GO" id="GO:0030674">
    <property type="term" value="F:protein-macromolecule adaptor activity"/>
    <property type="evidence" value="ECO:0007669"/>
    <property type="project" value="UniProtKB-ARBA"/>
</dbReference>
<keyword evidence="12" id="KW-1185">Reference proteome</keyword>
<evidence type="ECO:0000256" key="1">
    <source>
        <dbReference type="ARBA" id="ARBA00004123"/>
    </source>
</evidence>
<evidence type="ECO:0000256" key="7">
    <source>
        <dbReference type="ARBA" id="ARBA00023242"/>
    </source>
</evidence>
<dbReference type="GO" id="GO:0003700">
    <property type="term" value="F:DNA-binding transcription factor activity"/>
    <property type="evidence" value="ECO:0007669"/>
    <property type="project" value="TreeGrafter"/>
</dbReference>
<evidence type="ECO:0000256" key="2">
    <source>
        <dbReference type="ARBA" id="ARBA00022723"/>
    </source>
</evidence>
<dbReference type="FunFam" id="3.30.160.60:FF:000038">
    <property type="entry name" value="Zinc finger protein 624"/>
    <property type="match status" value="1"/>
</dbReference>
<feature type="region of interest" description="Disordered" evidence="9">
    <location>
        <begin position="62"/>
        <end position="101"/>
    </location>
</feature>
<keyword evidence="3" id="KW-0677">Repeat</keyword>
<feature type="domain" description="C2H2-type" evidence="10">
    <location>
        <begin position="288"/>
        <end position="316"/>
    </location>
</feature>
<dbReference type="FunFam" id="3.30.160.60:FF:000446">
    <property type="entry name" value="Zinc finger protein"/>
    <property type="match status" value="1"/>
</dbReference>